<feature type="non-terminal residue" evidence="1">
    <location>
        <position position="1"/>
    </location>
</feature>
<reference evidence="1" key="1">
    <citation type="journal article" date="2014" name="Front. Microbiol.">
        <title>High frequency of phylogenetically diverse reductive dehalogenase-homologous genes in deep subseafloor sedimentary metagenomes.</title>
        <authorList>
            <person name="Kawai M."/>
            <person name="Futagami T."/>
            <person name="Toyoda A."/>
            <person name="Takaki Y."/>
            <person name="Nishi S."/>
            <person name="Hori S."/>
            <person name="Arai W."/>
            <person name="Tsubouchi T."/>
            <person name="Morono Y."/>
            <person name="Uchiyama I."/>
            <person name="Ito T."/>
            <person name="Fujiyama A."/>
            <person name="Inagaki F."/>
            <person name="Takami H."/>
        </authorList>
    </citation>
    <scope>NUCLEOTIDE SEQUENCE</scope>
    <source>
        <strain evidence="1">Expedition CK06-06</strain>
    </source>
</reference>
<proteinExistence type="predicted"/>
<accession>X1KS41</accession>
<gene>
    <name evidence="1" type="ORF">S03H2_63428</name>
</gene>
<evidence type="ECO:0000313" key="1">
    <source>
        <dbReference type="EMBL" id="GAH84833.1"/>
    </source>
</evidence>
<protein>
    <submittedName>
        <fullName evidence="1">Uncharacterized protein</fullName>
    </submittedName>
</protein>
<dbReference type="EMBL" id="BARU01041101">
    <property type="protein sequence ID" value="GAH84833.1"/>
    <property type="molecule type" value="Genomic_DNA"/>
</dbReference>
<sequence>NRRIRVEPDVEYVVDGRDSRYGDKDVLVPAGCIGRDIRVLGYLASRATPT</sequence>
<comment type="caution">
    <text evidence="1">The sequence shown here is derived from an EMBL/GenBank/DDBJ whole genome shotgun (WGS) entry which is preliminary data.</text>
</comment>
<organism evidence="1">
    <name type="scientific">marine sediment metagenome</name>
    <dbReference type="NCBI Taxonomy" id="412755"/>
    <lineage>
        <taxon>unclassified sequences</taxon>
        <taxon>metagenomes</taxon>
        <taxon>ecological metagenomes</taxon>
    </lineage>
</organism>
<dbReference type="AlphaFoldDB" id="X1KS41"/>
<name>X1KS41_9ZZZZ</name>